<organism evidence="2 3">
    <name type="scientific">Sutterella parvirubra YIT 11816</name>
    <dbReference type="NCBI Taxonomy" id="762967"/>
    <lineage>
        <taxon>Bacteria</taxon>
        <taxon>Pseudomonadati</taxon>
        <taxon>Pseudomonadota</taxon>
        <taxon>Betaproteobacteria</taxon>
        <taxon>Burkholderiales</taxon>
        <taxon>Sutterellaceae</taxon>
        <taxon>Sutterella</taxon>
    </lineage>
</organism>
<dbReference type="HOGENOM" id="CLU_595699_0_0_4"/>
<dbReference type="PANTHER" id="PTHR30595">
    <property type="entry name" value="GLPR-RELATED TRANSCRIPTIONAL REPRESSOR"/>
    <property type="match status" value="1"/>
</dbReference>
<keyword evidence="3" id="KW-1185">Reference proteome</keyword>
<dbReference type="InterPro" id="IPR038475">
    <property type="entry name" value="RecG_C_sf"/>
</dbReference>
<feature type="domain" description="Schlafen AlbA-2" evidence="1">
    <location>
        <begin position="25"/>
        <end position="134"/>
    </location>
</feature>
<dbReference type="InterPro" id="IPR007421">
    <property type="entry name" value="Schlafen_AlbA_2_dom"/>
</dbReference>
<dbReference type="EMBL" id="AFBQ01000111">
    <property type="protein sequence ID" value="EHY31812.1"/>
    <property type="molecule type" value="Genomic_DNA"/>
</dbReference>
<dbReference type="Gene3D" id="3.30.565.60">
    <property type="match status" value="1"/>
</dbReference>
<dbReference type="Gene3D" id="1.10.10.10">
    <property type="entry name" value="Winged helix-like DNA-binding domain superfamily/Winged helix DNA-binding domain"/>
    <property type="match status" value="1"/>
</dbReference>
<reference evidence="2 3" key="1">
    <citation type="submission" date="2011-11" db="EMBL/GenBank/DDBJ databases">
        <authorList>
            <person name="Weinstock G."/>
            <person name="Sodergren E."/>
            <person name="Clifton S."/>
            <person name="Fulton L."/>
            <person name="Fulton B."/>
            <person name="Courtney L."/>
            <person name="Fronick C."/>
            <person name="Harrison M."/>
            <person name="Strong C."/>
            <person name="Farmer C."/>
            <person name="Delahaunty K."/>
            <person name="Markovic C."/>
            <person name="Hall O."/>
            <person name="Minx P."/>
            <person name="Tomlinson C."/>
            <person name="Mitreva M."/>
            <person name="Hou S."/>
            <person name="Chen J."/>
            <person name="Wollam A."/>
            <person name="Pepin K.H."/>
            <person name="Johnson M."/>
            <person name="Bhonagiri V."/>
            <person name="Zhang X."/>
            <person name="Suruliraj S."/>
            <person name="Warren W."/>
            <person name="Chinwalla A."/>
            <person name="Mardis E.R."/>
            <person name="Wilson R.K."/>
        </authorList>
    </citation>
    <scope>NUCLEOTIDE SEQUENCE [LARGE SCALE GENOMIC DNA]</scope>
    <source>
        <strain evidence="2 3">YIT 11816</strain>
    </source>
</reference>
<evidence type="ECO:0000259" key="1">
    <source>
        <dbReference type="Pfam" id="PF04326"/>
    </source>
</evidence>
<dbReference type="RefSeq" id="WP_008541501.1">
    <property type="nucleotide sequence ID" value="NZ_JH604921.1"/>
</dbReference>
<proteinExistence type="predicted"/>
<dbReference type="InterPro" id="IPR036388">
    <property type="entry name" value="WH-like_DNA-bd_sf"/>
</dbReference>
<dbReference type="PATRIC" id="fig|762967.3.peg.644"/>
<dbReference type="AlphaFoldDB" id="H3KDK0"/>
<sequence>MIPCSDTFTDAFLPKPRTPADHARLLRTIAAFANTAGGNLWMGVASDGTVTGLRDPNDFERQLPDLLRDGIQPCLLPFVETERVRLDGRTVLRLHVEAGAMRPCVPAPLYKTETETEPEPDGTVWVRRGKAVAPATADEIAAMVRAANPTPFEARTALRQDLTFNACAGIFRQRGLPFGHEESARPGQSVSPGLPVNPEALPPGFWDRRRRAYTNLAHICSDQSEHALVLTRFADDGKLRVLDAECVAGSVFEHFIRAEDFLDRAVGRGQHLHVRPDVLREALAAALTLRDYARKTSLLVDVTPSNVTFSVIGGLTEPMSPADAALRLRTDCRNPELLRLFDRLGLTAGIGTGIELIRDWAKGSSVEALLNVTTSSVTITLPRLPNPDDPEHAFPDRPEFGEVLTLLAVRGQTAPIARKNVQKALGWSQTRTITVLAVMVEAGLLEKAGGRSTLYRLKG</sequence>
<dbReference type="InterPro" id="IPR038461">
    <property type="entry name" value="Schlafen_AlbA_2_dom_sf"/>
</dbReference>
<dbReference type="Gene3D" id="3.30.950.30">
    <property type="entry name" value="Schlafen, AAA domain"/>
    <property type="match status" value="1"/>
</dbReference>
<dbReference type="STRING" id="762967.HMPREF9440_00809"/>
<dbReference type="OrthoDB" id="9798761at2"/>
<dbReference type="Proteomes" id="UP000004956">
    <property type="component" value="Unassembled WGS sequence"/>
</dbReference>
<protein>
    <submittedName>
        <fullName evidence="2">Divergent AAA domain protein</fullName>
    </submittedName>
</protein>
<comment type="caution">
    <text evidence="2">The sequence shown here is derived from an EMBL/GenBank/DDBJ whole genome shotgun (WGS) entry which is preliminary data.</text>
</comment>
<name>H3KDK0_9BURK</name>
<dbReference type="PANTHER" id="PTHR30595:SF6">
    <property type="entry name" value="SCHLAFEN ALBA-2 DOMAIN-CONTAINING PROTEIN"/>
    <property type="match status" value="1"/>
</dbReference>
<dbReference type="Pfam" id="PF04326">
    <property type="entry name" value="SLFN_AlbA_2"/>
    <property type="match status" value="1"/>
</dbReference>
<accession>H3KDK0</accession>
<evidence type="ECO:0000313" key="3">
    <source>
        <dbReference type="Proteomes" id="UP000004956"/>
    </source>
</evidence>
<evidence type="ECO:0000313" key="2">
    <source>
        <dbReference type="EMBL" id="EHY31812.1"/>
    </source>
</evidence>
<gene>
    <name evidence="2" type="ORF">HMPREF9440_00809</name>
</gene>